<evidence type="ECO:0000313" key="4">
    <source>
        <dbReference type="EMBL" id="KAG9280411.1"/>
    </source>
</evidence>
<dbReference type="AlphaFoldDB" id="A0A8T2MJ39"/>
<evidence type="ECO:0000313" key="3">
    <source>
        <dbReference type="EMBL" id="KAG9272181.1"/>
    </source>
</evidence>
<evidence type="ECO:0000313" key="6">
    <source>
        <dbReference type="Proteomes" id="UP000752171"/>
    </source>
</evidence>
<comment type="caution">
    <text evidence="5">The sequence shown here is derived from an EMBL/GenBank/DDBJ whole genome shotgun (WGS) entry which is preliminary data.</text>
</comment>
<name>A0A8T2MJ39_ASTMX</name>
<dbReference type="Pfam" id="PF16064">
    <property type="entry name" value="DUF4806"/>
    <property type="match status" value="1"/>
</dbReference>
<evidence type="ECO:0000259" key="1">
    <source>
        <dbReference type="Pfam" id="PF16064"/>
    </source>
</evidence>
<organism evidence="5 6">
    <name type="scientific">Astyanax mexicanus</name>
    <name type="common">Blind cave fish</name>
    <name type="synonym">Astyanax fasciatus mexicanus</name>
    <dbReference type="NCBI Taxonomy" id="7994"/>
    <lineage>
        <taxon>Eukaryota</taxon>
        <taxon>Metazoa</taxon>
        <taxon>Chordata</taxon>
        <taxon>Craniata</taxon>
        <taxon>Vertebrata</taxon>
        <taxon>Euteleostomi</taxon>
        <taxon>Actinopterygii</taxon>
        <taxon>Neopterygii</taxon>
        <taxon>Teleostei</taxon>
        <taxon>Ostariophysi</taxon>
        <taxon>Characiformes</taxon>
        <taxon>Characoidei</taxon>
        <taxon>Acestrorhamphidae</taxon>
        <taxon>Acestrorhamphinae</taxon>
        <taxon>Astyanax</taxon>
    </lineage>
</organism>
<dbReference type="EMBL" id="JAICCE010000001">
    <property type="protein sequence ID" value="KAG9281995.1"/>
    <property type="molecule type" value="Genomic_DNA"/>
</dbReference>
<dbReference type="EMBL" id="JAICCE010000002">
    <property type="protein sequence ID" value="KAG9280411.1"/>
    <property type="molecule type" value="Genomic_DNA"/>
</dbReference>
<accession>A0A8T2MJ39</accession>
<evidence type="ECO:0000313" key="5">
    <source>
        <dbReference type="EMBL" id="KAG9281995.1"/>
    </source>
</evidence>
<dbReference type="InterPro" id="IPR032071">
    <property type="entry name" value="DUF4806"/>
</dbReference>
<feature type="domain" description="DUF4806" evidence="1">
    <location>
        <begin position="75"/>
        <end position="147"/>
    </location>
</feature>
<dbReference type="PANTHER" id="PTHR34153:SF2">
    <property type="entry name" value="SI:CH211-262H13.3-RELATED"/>
    <property type="match status" value="1"/>
</dbReference>
<proteinExistence type="predicted"/>
<evidence type="ECO:0000313" key="2">
    <source>
        <dbReference type="EMBL" id="KAG9266388.1"/>
    </source>
</evidence>
<dbReference type="EMBL" id="JAICCE010000010">
    <property type="protein sequence ID" value="KAG9272181.1"/>
    <property type="molecule type" value="Genomic_DNA"/>
</dbReference>
<reference evidence="5 6" key="1">
    <citation type="submission" date="2021-07" db="EMBL/GenBank/DDBJ databases">
        <authorList>
            <person name="Imarazene B."/>
            <person name="Zahm M."/>
            <person name="Klopp C."/>
            <person name="Cabau C."/>
            <person name="Beille S."/>
            <person name="Jouanno E."/>
            <person name="Castinel A."/>
            <person name="Lluch J."/>
            <person name="Gil L."/>
            <person name="Kuchtly C."/>
            <person name="Lopez Roques C."/>
            <person name="Donnadieu C."/>
            <person name="Parrinello H."/>
            <person name="Journot L."/>
            <person name="Du K."/>
            <person name="Schartl M."/>
            <person name="Retaux S."/>
            <person name="Guiguen Y."/>
        </authorList>
    </citation>
    <scope>NUCLEOTIDE SEQUENCE [LARGE SCALE GENOMIC DNA]</scope>
    <source>
        <strain evidence="5">Pach_M1</strain>
        <tissue evidence="5">Testis</tissue>
    </source>
</reference>
<dbReference type="Proteomes" id="UP000752171">
    <property type="component" value="Unassembled WGS sequence"/>
</dbReference>
<dbReference type="EMBL" id="JAICCE010000016">
    <property type="protein sequence ID" value="KAG9266388.1"/>
    <property type="molecule type" value="Genomic_DNA"/>
</dbReference>
<dbReference type="PANTHER" id="PTHR34153">
    <property type="entry name" value="SI:CH211-262H13.3-RELATED-RELATED"/>
    <property type="match status" value="1"/>
</dbReference>
<sequence>MSLTIDFLDGNGGGIVDWGEGLEVEGRKHECKHKRVSLFSEFQKKVLAKLVDIHLEVRRVGRSEPTLSSANIKQLETMEEFEREEECLKDKPTFESLVLQLARIGGKDVRDCVHKILDRLFTNQLMAKFNMKGKGKKHKLPLETTNIYEAIRAAVMKWDKEATEAAIKHHAADHLKHAPGRKGGGGHVCF</sequence>
<protein>
    <recommendedName>
        <fullName evidence="1">DUF4806 domain-containing protein</fullName>
    </recommendedName>
</protein>
<gene>
    <name evidence="3" type="ORF">AMEX_G13142</name>
    <name evidence="2" type="ORF">AMEX_G19005</name>
    <name evidence="4" type="ORF">AMEX_G3116</name>
    <name evidence="5" type="ORF">AMEX_G585</name>
</gene>